<proteinExistence type="predicted"/>
<dbReference type="EMBL" id="CP000095">
    <property type="protein sequence ID" value="AAZ58065.1"/>
    <property type="molecule type" value="Genomic_DNA"/>
</dbReference>
<dbReference type="PhylomeDB" id="Q46KB3"/>
<name>Q46KB3_PROMT</name>
<dbReference type="HOGENOM" id="CLU_2261269_0_0_3"/>
<dbReference type="Proteomes" id="UP000002535">
    <property type="component" value="Chromosome"/>
</dbReference>
<dbReference type="STRING" id="59920.PMN2A_0574"/>
<reference evidence="1 2" key="1">
    <citation type="journal article" date="2007" name="PLoS Genet.">
        <title>Patterns and implications of gene gain and loss in the evolution of Prochlorococcus.</title>
        <authorList>
            <person name="Kettler G.C."/>
            <person name="Martiny A.C."/>
            <person name="Huang K."/>
            <person name="Zucker J."/>
            <person name="Coleman M.L."/>
            <person name="Rodrigue S."/>
            <person name="Chen F."/>
            <person name="Lapidus A."/>
            <person name="Ferriera S."/>
            <person name="Johnson J."/>
            <person name="Steglich C."/>
            <person name="Church G.M."/>
            <person name="Richardson P."/>
            <person name="Chisholm S.W."/>
        </authorList>
    </citation>
    <scope>NUCLEOTIDE SEQUENCE [LARGE SCALE GENOMIC DNA]</scope>
    <source>
        <strain evidence="1 2">NATL2A</strain>
    </source>
</reference>
<evidence type="ECO:0000313" key="1">
    <source>
        <dbReference type="EMBL" id="AAZ58065.1"/>
    </source>
</evidence>
<evidence type="ECO:0000313" key="2">
    <source>
        <dbReference type="Proteomes" id="UP000002535"/>
    </source>
</evidence>
<sequence>MLVGAKIKKTYFSCLGKYMFLSSADSVFFKSRAECFSNSKLHALDRYWSINNSHPMHEQMHKIIEDILNTRGEKTIKQSRLDLVRNFERSLSISTPMGRLSANIISFISFFVTSKPNQTIF</sequence>
<organism evidence="1 2">
    <name type="scientific">Prochlorococcus marinus (strain NATL2A)</name>
    <dbReference type="NCBI Taxonomy" id="59920"/>
    <lineage>
        <taxon>Bacteria</taxon>
        <taxon>Bacillati</taxon>
        <taxon>Cyanobacteriota</taxon>
        <taxon>Cyanophyceae</taxon>
        <taxon>Synechococcales</taxon>
        <taxon>Prochlorococcaceae</taxon>
        <taxon>Prochlorococcus</taxon>
    </lineage>
</organism>
<protein>
    <submittedName>
        <fullName evidence="1">Uncharacterized protein</fullName>
    </submittedName>
</protein>
<accession>Q46KB3</accession>
<keyword evidence="2" id="KW-1185">Reference proteome</keyword>
<dbReference type="AlphaFoldDB" id="Q46KB3"/>
<dbReference type="KEGG" id="pmn:PMN2A_0574"/>
<gene>
    <name evidence="1" type="ordered locus">PMN2A_0574</name>
</gene>